<dbReference type="EnsemblPlants" id="Pp3c4_20771V3.1">
    <property type="protein sequence ID" value="PAC:32922201.CDS.1"/>
    <property type="gene ID" value="Pp3c4_20771"/>
</dbReference>
<dbReference type="Gramene" id="Pp3c4_20771V3.1">
    <property type="protein sequence ID" value="PAC:32922201.CDS.1"/>
    <property type="gene ID" value="Pp3c4_20771"/>
</dbReference>
<gene>
    <name evidence="1" type="ORF">PHYPA_006523</name>
</gene>
<reference evidence="2" key="3">
    <citation type="submission" date="2020-12" db="UniProtKB">
        <authorList>
            <consortium name="EnsemblPlants"/>
        </authorList>
    </citation>
    <scope>IDENTIFICATION</scope>
</reference>
<accession>A0A2K1KPF0</accession>
<reference evidence="1 3" key="1">
    <citation type="journal article" date="2008" name="Science">
        <title>The Physcomitrella genome reveals evolutionary insights into the conquest of land by plants.</title>
        <authorList>
            <person name="Rensing S."/>
            <person name="Lang D."/>
            <person name="Zimmer A."/>
            <person name="Terry A."/>
            <person name="Salamov A."/>
            <person name="Shapiro H."/>
            <person name="Nishiyama T."/>
            <person name="Perroud P.-F."/>
            <person name="Lindquist E."/>
            <person name="Kamisugi Y."/>
            <person name="Tanahashi T."/>
            <person name="Sakakibara K."/>
            <person name="Fujita T."/>
            <person name="Oishi K."/>
            <person name="Shin-I T."/>
            <person name="Kuroki Y."/>
            <person name="Toyoda A."/>
            <person name="Suzuki Y."/>
            <person name="Hashimoto A."/>
            <person name="Yamaguchi K."/>
            <person name="Sugano A."/>
            <person name="Kohara Y."/>
            <person name="Fujiyama A."/>
            <person name="Anterola A."/>
            <person name="Aoki S."/>
            <person name="Ashton N."/>
            <person name="Barbazuk W.B."/>
            <person name="Barker E."/>
            <person name="Bennetzen J."/>
            <person name="Bezanilla M."/>
            <person name="Blankenship R."/>
            <person name="Cho S.H."/>
            <person name="Dutcher S."/>
            <person name="Estelle M."/>
            <person name="Fawcett J.A."/>
            <person name="Gundlach H."/>
            <person name="Hanada K."/>
            <person name="Heyl A."/>
            <person name="Hicks K.A."/>
            <person name="Hugh J."/>
            <person name="Lohr M."/>
            <person name="Mayer K."/>
            <person name="Melkozernov A."/>
            <person name="Murata T."/>
            <person name="Nelson D."/>
            <person name="Pils B."/>
            <person name="Prigge M."/>
            <person name="Reiss B."/>
            <person name="Renner T."/>
            <person name="Rombauts S."/>
            <person name="Rushton P."/>
            <person name="Sanderfoot A."/>
            <person name="Schween G."/>
            <person name="Shiu S.-H."/>
            <person name="Stueber K."/>
            <person name="Theodoulou F.L."/>
            <person name="Tu H."/>
            <person name="Van de Peer Y."/>
            <person name="Verrier P.J."/>
            <person name="Waters E."/>
            <person name="Wood A."/>
            <person name="Yang L."/>
            <person name="Cove D."/>
            <person name="Cuming A."/>
            <person name="Hasebe M."/>
            <person name="Lucas S."/>
            <person name="Mishler D.B."/>
            <person name="Reski R."/>
            <person name="Grigoriev I."/>
            <person name="Quatrano R.S."/>
            <person name="Boore J.L."/>
        </authorList>
    </citation>
    <scope>NUCLEOTIDE SEQUENCE [LARGE SCALE GENOMIC DNA]</scope>
    <source>
        <strain evidence="2 3">cv. Gransden 2004</strain>
    </source>
</reference>
<keyword evidence="3" id="KW-1185">Reference proteome</keyword>
<organism evidence="1">
    <name type="scientific">Physcomitrium patens</name>
    <name type="common">Spreading-leaved earth moss</name>
    <name type="synonym">Physcomitrella patens</name>
    <dbReference type="NCBI Taxonomy" id="3218"/>
    <lineage>
        <taxon>Eukaryota</taxon>
        <taxon>Viridiplantae</taxon>
        <taxon>Streptophyta</taxon>
        <taxon>Embryophyta</taxon>
        <taxon>Bryophyta</taxon>
        <taxon>Bryophytina</taxon>
        <taxon>Bryopsida</taxon>
        <taxon>Funariidae</taxon>
        <taxon>Funariales</taxon>
        <taxon>Funariaceae</taxon>
        <taxon>Physcomitrium</taxon>
    </lineage>
</organism>
<reference evidence="1 3" key="2">
    <citation type="journal article" date="2018" name="Plant J.">
        <title>The Physcomitrella patens chromosome-scale assembly reveals moss genome structure and evolution.</title>
        <authorList>
            <person name="Lang D."/>
            <person name="Ullrich K.K."/>
            <person name="Murat F."/>
            <person name="Fuchs J."/>
            <person name="Jenkins J."/>
            <person name="Haas F.B."/>
            <person name="Piednoel M."/>
            <person name="Gundlach H."/>
            <person name="Van Bel M."/>
            <person name="Meyberg R."/>
            <person name="Vives C."/>
            <person name="Morata J."/>
            <person name="Symeonidi A."/>
            <person name="Hiss M."/>
            <person name="Muchero W."/>
            <person name="Kamisugi Y."/>
            <person name="Saleh O."/>
            <person name="Blanc G."/>
            <person name="Decker E.L."/>
            <person name="van Gessel N."/>
            <person name="Grimwood J."/>
            <person name="Hayes R.D."/>
            <person name="Graham S.W."/>
            <person name="Gunter L.E."/>
            <person name="McDaniel S.F."/>
            <person name="Hoernstein S.N.W."/>
            <person name="Larsson A."/>
            <person name="Li F.W."/>
            <person name="Perroud P.F."/>
            <person name="Phillips J."/>
            <person name="Ranjan P."/>
            <person name="Rokshar D.S."/>
            <person name="Rothfels C.J."/>
            <person name="Schneider L."/>
            <person name="Shu S."/>
            <person name="Stevenson D.W."/>
            <person name="Thummler F."/>
            <person name="Tillich M."/>
            <person name="Villarreal Aguilar J.C."/>
            <person name="Widiez T."/>
            <person name="Wong G.K."/>
            <person name="Wymore A."/>
            <person name="Zhang Y."/>
            <person name="Zimmer A.D."/>
            <person name="Quatrano R.S."/>
            <person name="Mayer K.F.X."/>
            <person name="Goodstein D."/>
            <person name="Casacuberta J.M."/>
            <person name="Vandepoele K."/>
            <person name="Reski R."/>
            <person name="Cuming A.C."/>
            <person name="Tuskan G.A."/>
            <person name="Maumus F."/>
            <person name="Salse J."/>
            <person name="Schmutz J."/>
            <person name="Rensing S.A."/>
        </authorList>
    </citation>
    <scope>NUCLEOTIDE SEQUENCE [LARGE SCALE GENOMIC DNA]</scope>
    <source>
        <strain evidence="2 3">cv. Gransden 2004</strain>
    </source>
</reference>
<dbReference type="Gramene" id="Pp3c4_20771V3.2">
    <property type="protein sequence ID" value="PAC:32922202.CDS.1"/>
    <property type="gene ID" value="Pp3c4_20771"/>
</dbReference>
<dbReference type="Proteomes" id="UP000006727">
    <property type="component" value="Chromosome 4"/>
</dbReference>
<sequence>MRSRRRNGCRTNKDRVVWVNLITVECRYRLSPALEPRHVQYASMDYNPTTLSVELAPAEVASRNDISPV</sequence>
<evidence type="ECO:0000313" key="1">
    <source>
        <dbReference type="EMBL" id="PNR55626.1"/>
    </source>
</evidence>
<protein>
    <submittedName>
        <fullName evidence="1 2">Uncharacterized protein</fullName>
    </submittedName>
</protein>
<dbReference type="EnsemblPlants" id="Pp3c4_20771V3.2">
    <property type="protein sequence ID" value="PAC:32922202.CDS.1"/>
    <property type="gene ID" value="Pp3c4_20771"/>
</dbReference>
<name>A0A2K1KPF0_PHYPA</name>
<evidence type="ECO:0000313" key="3">
    <source>
        <dbReference type="Proteomes" id="UP000006727"/>
    </source>
</evidence>
<dbReference type="AlphaFoldDB" id="A0A2K1KPF0"/>
<evidence type="ECO:0000313" key="2">
    <source>
        <dbReference type="EnsemblPlants" id="PAC:32922201.CDS.1"/>
    </source>
</evidence>
<dbReference type="EMBL" id="ABEU02000004">
    <property type="protein sequence ID" value="PNR55626.1"/>
    <property type="molecule type" value="Genomic_DNA"/>
</dbReference>
<dbReference type="InParanoid" id="A0A2K1KPF0"/>
<proteinExistence type="predicted"/>